<dbReference type="InterPro" id="IPR025836">
    <property type="entry name" value="Zn_knuckle_CX2CX4HX4C"/>
</dbReference>
<feature type="domain" description="Reverse transcriptase" evidence="3">
    <location>
        <begin position="624"/>
        <end position="901"/>
    </location>
</feature>
<dbReference type="GO" id="GO:0008270">
    <property type="term" value="F:zinc ion binding"/>
    <property type="evidence" value="ECO:0007669"/>
    <property type="project" value="UniProtKB-KW"/>
</dbReference>
<dbReference type="InterPro" id="IPR001878">
    <property type="entry name" value="Znf_CCHC"/>
</dbReference>
<keyword evidence="1" id="KW-0479">Metal-binding</keyword>
<dbReference type="Proteomes" id="UP000829196">
    <property type="component" value="Unassembled WGS sequence"/>
</dbReference>
<comment type="caution">
    <text evidence="4">The sequence shown here is derived from an EMBL/GenBank/DDBJ whole genome shotgun (WGS) entry which is preliminary data.</text>
</comment>
<dbReference type="PANTHER" id="PTHR19446">
    <property type="entry name" value="REVERSE TRANSCRIPTASES"/>
    <property type="match status" value="1"/>
</dbReference>
<evidence type="ECO:0000259" key="2">
    <source>
        <dbReference type="PROSITE" id="PS50158"/>
    </source>
</evidence>
<evidence type="ECO:0000259" key="3">
    <source>
        <dbReference type="PROSITE" id="PS50878"/>
    </source>
</evidence>
<keyword evidence="1" id="KW-0863">Zinc-finger</keyword>
<dbReference type="Pfam" id="PF14111">
    <property type="entry name" value="DUF4283"/>
    <property type="match status" value="1"/>
</dbReference>
<dbReference type="EMBL" id="JAGYWB010000006">
    <property type="protein sequence ID" value="KAI0519761.1"/>
    <property type="molecule type" value="Genomic_DNA"/>
</dbReference>
<evidence type="ECO:0000256" key="1">
    <source>
        <dbReference type="PROSITE-ProRule" id="PRU00047"/>
    </source>
</evidence>
<dbReference type="OrthoDB" id="783377at2759"/>
<dbReference type="AlphaFoldDB" id="A0A8T3BVV3"/>
<evidence type="ECO:0000313" key="5">
    <source>
        <dbReference type="Proteomes" id="UP000829196"/>
    </source>
</evidence>
<organism evidence="4 5">
    <name type="scientific">Dendrobium nobile</name>
    <name type="common">Orchid</name>
    <dbReference type="NCBI Taxonomy" id="94219"/>
    <lineage>
        <taxon>Eukaryota</taxon>
        <taxon>Viridiplantae</taxon>
        <taxon>Streptophyta</taxon>
        <taxon>Embryophyta</taxon>
        <taxon>Tracheophyta</taxon>
        <taxon>Spermatophyta</taxon>
        <taxon>Magnoliopsida</taxon>
        <taxon>Liliopsida</taxon>
        <taxon>Asparagales</taxon>
        <taxon>Orchidaceae</taxon>
        <taxon>Epidendroideae</taxon>
        <taxon>Malaxideae</taxon>
        <taxon>Dendrobiinae</taxon>
        <taxon>Dendrobium</taxon>
    </lineage>
</organism>
<dbReference type="InterPro" id="IPR000477">
    <property type="entry name" value="RT_dom"/>
</dbReference>
<dbReference type="PROSITE" id="PS50158">
    <property type="entry name" value="ZF_CCHC"/>
    <property type="match status" value="1"/>
</dbReference>
<protein>
    <submittedName>
        <fullName evidence="4">Uncharacterized protein</fullName>
    </submittedName>
</protein>
<feature type="domain" description="CCHC-type" evidence="2">
    <location>
        <begin position="265"/>
        <end position="280"/>
    </location>
</feature>
<name>A0A8T3BVV3_DENNO</name>
<sequence length="1133" mass="129923">MVIREGYRPLARLESIVEGKSKGVVVDRIADEVVILVFPSKLDTESLTSSDVVLKVKNCVDGDKVDEVVDDNASVSKFTSAWQNTQHIKLNFNFNSTQLTEDGLAVKLNTDKEMANSQVLKKSLVIKLLGQDISFSILCLFASMDSLEEVLSGGPWYIGNHIIGMDRWSSSISTESLKGITSPVWIRFPGLPLSCWDEENIPMIASMIRVPMMLDGNSFKWGKREYARCCVQIDLERKHPKGVWIEGLHGRTFQQVEYEKLTSLCYQCGRVGHNKNVCPNAVSVLDKEKSIQEAKEVLKQGKAIKDDGEIPVTLNKFQTLDSDLEEGEVIEKASVELLKKSKMVDSDEAVVTPEGARKREASLYLRDIVKDYKGFFMGLTETKMSSIDKNDIDQIIGSDWDYFHHPAIGMSGGILVIWKKELASFEIVDHSSQLIMGHLNINALGKWNIATVYEALHNIPMAKVHHLPRVASDHAPISLNLVEPHNQKSVFLRFEDTWKSYPPTWNIIFKAWNKLDFCSSAEVLQRKLRSSLKALYYRNKNKSFQKKWSAREYKLTDWSSCLENLRISKEDAKLLKADFTKEEFTKAVFKQGNNKSPGSDGITTSFFKFYWKIVEEDTWKAIDDFFKPDIIYNVWKDSLIVLIPKIKKPTIPSNYRPISLCQSTYKFVATMILNRMKNYIAKCITEEQAAFLNGRSMSDHCLLAQEVIHKLRISKRRTGFMAIKLDMEQAYDSMNWETLFQVLNMFGFPKRMIMLIMERVRNARFSFMINGRTSKWSIAENGFRQGCPLSPYLYILCSHLFSLAMQQRGQELGIQISQRAHKVSHLLFADDVLLFSQASKTLATKLYKIVVDFCSWTGLRVNDAKSQIMFRKGMQKVEMLQVKKILKFKIVEEFQYLGVLHEIDRCCRNFIWHKRDGKKGLHYIAWKTMCKSKSQGGLNFHSAVSRSGPIKARLTWRVLKNQNSLLHQIMTGKYGDSWWQVSGSNGKSIAWKVLNEGAEHLKPLLRWRVVNGRKIDVLKDIWLLDKRLVEWPITANCVGLEGLKLSNFITENGFWNLEELQCFFTDEIITLVLQLPIDRDADEDYLEEIYFPLGKTLTARALEASSMENSGEGDMGFYTWLTKLKLSVRVELF</sequence>
<dbReference type="SUPFAM" id="SSF56672">
    <property type="entry name" value="DNA/RNA polymerases"/>
    <property type="match status" value="1"/>
</dbReference>
<dbReference type="InterPro" id="IPR025558">
    <property type="entry name" value="DUF4283"/>
</dbReference>
<dbReference type="PROSITE" id="PS50878">
    <property type="entry name" value="RT_POL"/>
    <property type="match status" value="1"/>
</dbReference>
<proteinExistence type="predicted"/>
<keyword evidence="1" id="KW-0862">Zinc</keyword>
<reference evidence="4" key="1">
    <citation type="journal article" date="2022" name="Front. Genet.">
        <title>Chromosome-Scale Assembly of the Dendrobium nobile Genome Provides Insights Into the Molecular Mechanism of the Biosynthesis of the Medicinal Active Ingredient of Dendrobium.</title>
        <authorList>
            <person name="Xu Q."/>
            <person name="Niu S.-C."/>
            <person name="Li K.-L."/>
            <person name="Zheng P.-J."/>
            <person name="Zhang X.-J."/>
            <person name="Jia Y."/>
            <person name="Liu Y."/>
            <person name="Niu Y.-X."/>
            <person name="Yu L.-H."/>
            <person name="Chen D.-F."/>
            <person name="Zhang G.-Q."/>
        </authorList>
    </citation>
    <scope>NUCLEOTIDE SEQUENCE</scope>
    <source>
        <tissue evidence="4">Leaf</tissue>
    </source>
</reference>
<dbReference type="Pfam" id="PF00078">
    <property type="entry name" value="RVT_1"/>
    <property type="match status" value="1"/>
</dbReference>
<dbReference type="SMR" id="A0A8T3BVV3"/>
<dbReference type="Pfam" id="PF14392">
    <property type="entry name" value="zf-CCHC_4"/>
    <property type="match status" value="1"/>
</dbReference>
<dbReference type="CDD" id="cd01650">
    <property type="entry name" value="RT_nLTR_like"/>
    <property type="match status" value="1"/>
</dbReference>
<dbReference type="GO" id="GO:0003676">
    <property type="term" value="F:nucleic acid binding"/>
    <property type="evidence" value="ECO:0007669"/>
    <property type="project" value="InterPro"/>
</dbReference>
<evidence type="ECO:0000313" key="4">
    <source>
        <dbReference type="EMBL" id="KAI0519761.1"/>
    </source>
</evidence>
<gene>
    <name evidence="4" type="ORF">KFK09_007221</name>
</gene>
<dbReference type="InterPro" id="IPR043502">
    <property type="entry name" value="DNA/RNA_pol_sf"/>
</dbReference>
<keyword evidence="5" id="KW-1185">Reference proteome</keyword>
<accession>A0A8T3BVV3</accession>